<protein>
    <submittedName>
        <fullName evidence="2">Uncharacterized protein</fullName>
    </submittedName>
</protein>
<evidence type="ECO:0000313" key="3">
    <source>
        <dbReference type="Proteomes" id="UP001221757"/>
    </source>
</evidence>
<keyword evidence="3" id="KW-1185">Reference proteome</keyword>
<dbReference type="Proteomes" id="UP001221757">
    <property type="component" value="Unassembled WGS sequence"/>
</dbReference>
<feature type="compositionally biased region" description="Basic and acidic residues" evidence="1">
    <location>
        <begin position="1"/>
        <end position="20"/>
    </location>
</feature>
<organism evidence="2 3">
    <name type="scientific">Mycena rosella</name>
    <name type="common">Pink bonnet</name>
    <name type="synonym">Agaricus rosellus</name>
    <dbReference type="NCBI Taxonomy" id="1033263"/>
    <lineage>
        <taxon>Eukaryota</taxon>
        <taxon>Fungi</taxon>
        <taxon>Dikarya</taxon>
        <taxon>Basidiomycota</taxon>
        <taxon>Agaricomycotina</taxon>
        <taxon>Agaricomycetes</taxon>
        <taxon>Agaricomycetidae</taxon>
        <taxon>Agaricales</taxon>
        <taxon>Marasmiineae</taxon>
        <taxon>Mycenaceae</taxon>
        <taxon>Mycena</taxon>
    </lineage>
</organism>
<evidence type="ECO:0000313" key="2">
    <source>
        <dbReference type="EMBL" id="KAJ7702825.1"/>
    </source>
</evidence>
<reference evidence="2" key="1">
    <citation type="submission" date="2023-03" db="EMBL/GenBank/DDBJ databases">
        <title>Massive genome expansion in bonnet fungi (Mycena s.s.) driven by repeated elements and novel gene families across ecological guilds.</title>
        <authorList>
            <consortium name="Lawrence Berkeley National Laboratory"/>
            <person name="Harder C.B."/>
            <person name="Miyauchi S."/>
            <person name="Viragh M."/>
            <person name="Kuo A."/>
            <person name="Thoen E."/>
            <person name="Andreopoulos B."/>
            <person name="Lu D."/>
            <person name="Skrede I."/>
            <person name="Drula E."/>
            <person name="Henrissat B."/>
            <person name="Morin E."/>
            <person name="Kohler A."/>
            <person name="Barry K."/>
            <person name="LaButti K."/>
            <person name="Morin E."/>
            <person name="Salamov A."/>
            <person name="Lipzen A."/>
            <person name="Mereny Z."/>
            <person name="Hegedus B."/>
            <person name="Baldrian P."/>
            <person name="Stursova M."/>
            <person name="Weitz H."/>
            <person name="Taylor A."/>
            <person name="Grigoriev I.V."/>
            <person name="Nagy L.G."/>
            <person name="Martin F."/>
            <person name="Kauserud H."/>
        </authorList>
    </citation>
    <scope>NUCLEOTIDE SEQUENCE</scope>
    <source>
        <strain evidence="2">CBHHK067</strain>
    </source>
</reference>
<comment type="caution">
    <text evidence="2">The sequence shown here is derived from an EMBL/GenBank/DDBJ whole genome shotgun (WGS) entry which is preliminary data.</text>
</comment>
<evidence type="ECO:0000256" key="1">
    <source>
        <dbReference type="SAM" id="MobiDB-lite"/>
    </source>
</evidence>
<feature type="region of interest" description="Disordered" evidence="1">
    <location>
        <begin position="1"/>
        <end position="23"/>
    </location>
</feature>
<dbReference type="AlphaFoldDB" id="A0AAD7GN54"/>
<accession>A0AAD7GN54</accession>
<proteinExistence type="predicted"/>
<dbReference type="EMBL" id="JARKIE010000014">
    <property type="protein sequence ID" value="KAJ7702825.1"/>
    <property type="molecule type" value="Genomic_DNA"/>
</dbReference>
<gene>
    <name evidence="2" type="ORF">B0H17DRAFT_1127759</name>
</gene>
<name>A0AAD7GN54_MYCRO</name>
<sequence length="142" mass="14434">MAQQARESDGGTRGGCRERAGASGASGALFSSLFNGDFLGNLRALWGACWAGGGTMMHSEGAPPAHPGVLGAPGSLFLSLFNGYLLNNLSIMTAISPPRRMAGDAPKSDNGTSHGTLGTRRGGALIMGQYAAYSAPCRTSSI</sequence>